<dbReference type="PANTHER" id="PTHR11575:SF6">
    <property type="entry name" value="2',3'-CYCLIC-NUCLEOTIDE 2'-PHOSPHODIESTERASE_3'-NUCLEOTIDASE"/>
    <property type="match status" value="1"/>
</dbReference>
<evidence type="ECO:0000256" key="1">
    <source>
        <dbReference type="ARBA" id="ARBA00022729"/>
    </source>
</evidence>
<dbReference type="Pfam" id="PF02872">
    <property type="entry name" value="5_nucleotid_C"/>
    <property type="match status" value="1"/>
</dbReference>
<protein>
    <submittedName>
        <fullName evidence="5">5'-nucleotidase protein</fullName>
    </submittedName>
</protein>
<keyword evidence="1" id="KW-0732">Signal</keyword>
<feature type="domain" description="Calcineurin-like phosphoesterase" evidence="3">
    <location>
        <begin position="25"/>
        <end position="256"/>
    </location>
</feature>
<dbReference type="InterPro" id="IPR006146">
    <property type="entry name" value="5'-Nucleotdase_CS"/>
</dbReference>
<comment type="caution">
    <text evidence="5">The sequence shown here is derived from an EMBL/GenBank/DDBJ whole genome shotgun (WGS) entry which is preliminary data.</text>
</comment>
<dbReference type="HOGENOM" id="CLU_005854_4_4_9"/>
<evidence type="ECO:0000256" key="2">
    <source>
        <dbReference type="RuleBase" id="RU362119"/>
    </source>
</evidence>
<dbReference type="PROSITE" id="PS00786">
    <property type="entry name" value="5_NUCLEOTIDASE_2"/>
    <property type="match status" value="1"/>
</dbReference>
<dbReference type="InterPro" id="IPR036907">
    <property type="entry name" value="5'-Nucleotdase_C_sf"/>
</dbReference>
<proteinExistence type="inferred from homology"/>
<dbReference type="EMBL" id="AGRJ01000273">
    <property type="protein sequence ID" value="EHO46201.1"/>
    <property type="molecule type" value="Genomic_DNA"/>
</dbReference>
<dbReference type="InterPro" id="IPR004843">
    <property type="entry name" value="Calcineurin-like_PHP"/>
</dbReference>
<evidence type="ECO:0000313" key="6">
    <source>
        <dbReference type="Proteomes" id="UP000005025"/>
    </source>
</evidence>
<dbReference type="PATRIC" id="fig|797516.3.peg.2857"/>
<dbReference type="PRINTS" id="PR01607">
    <property type="entry name" value="APYRASEFAMLY"/>
</dbReference>
<dbReference type="Pfam" id="PF00149">
    <property type="entry name" value="Metallophos"/>
    <property type="match status" value="1"/>
</dbReference>
<reference evidence="5 6" key="1">
    <citation type="submission" date="2011-09" db="EMBL/GenBank/DDBJ databases">
        <authorList>
            <person name="Weinstock G."/>
            <person name="Sodergren E."/>
            <person name="Clifton S."/>
            <person name="Fulton L."/>
            <person name="Fulton B."/>
            <person name="Courtney L."/>
            <person name="Fronick C."/>
            <person name="Harrison M."/>
            <person name="Strong C."/>
            <person name="Farmer C."/>
            <person name="Delahaunty K."/>
            <person name="Markovic C."/>
            <person name="Hall O."/>
            <person name="Minx P."/>
            <person name="Tomlinson C."/>
            <person name="Mitreva M."/>
            <person name="Hou S."/>
            <person name="Chen J."/>
            <person name="Wollam A."/>
            <person name="Pepin K.H."/>
            <person name="Johnson M."/>
            <person name="Bhonagiri V."/>
            <person name="Zhang X."/>
            <person name="Suruliraj S."/>
            <person name="Warren W."/>
            <person name="Chinwalla A."/>
            <person name="Mardis E.R."/>
            <person name="Wilson R.K."/>
        </authorList>
    </citation>
    <scope>NUCLEOTIDE SEQUENCE [LARGE SCALE GENOMIC DNA]</scope>
    <source>
        <strain evidence="5 6">F0435</strain>
    </source>
</reference>
<dbReference type="PANTHER" id="PTHR11575">
    <property type="entry name" value="5'-NUCLEOTIDASE-RELATED"/>
    <property type="match status" value="1"/>
</dbReference>
<dbReference type="Gene3D" id="3.90.780.10">
    <property type="entry name" value="5'-Nucleotidase, C-terminal domain"/>
    <property type="match status" value="1"/>
</dbReference>
<dbReference type="GO" id="GO:0016788">
    <property type="term" value="F:hydrolase activity, acting on ester bonds"/>
    <property type="evidence" value="ECO:0007669"/>
    <property type="project" value="InterPro"/>
</dbReference>
<dbReference type="Proteomes" id="UP000005025">
    <property type="component" value="Unassembled WGS sequence"/>
</dbReference>
<keyword evidence="2" id="KW-0378">Hydrolase</keyword>
<evidence type="ECO:0000313" key="5">
    <source>
        <dbReference type="EMBL" id="EHO46201.1"/>
    </source>
</evidence>
<dbReference type="GO" id="GO:0009166">
    <property type="term" value="P:nucleotide catabolic process"/>
    <property type="evidence" value="ECO:0007669"/>
    <property type="project" value="InterPro"/>
</dbReference>
<dbReference type="InterPro" id="IPR006179">
    <property type="entry name" value="5_nucleotidase/apyrase"/>
</dbReference>
<dbReference type="GO" id="GO:0000166">
    <property type="term" value="F:nucleotide binding"/>
    <property type="evidence" value="ECO:0007669"/>
    <property type="project" value="UniProtKB-KW"/>
</dbReference>
<evidence type="ECO:0000259" key="3">
    <source>
        <dbReference type="Pfam" id="PF00149"/>
    </source>
</evidence>
<evidence type="ECO:0000259" key="4">
    <source>
        <dbReference type="Pfam" id="PF02872"/>
    </source>
</evidence>
<organism evidence="5 6">
    <name type="scientific">Lentilactobacillus kisonensis F0435</name>
    <dbReference type="NCBI Taxonomy" id="797516"/>
    <lineage>
        <taxon>Bacteria</taxon>
        <taxon>Bacillati</taxon>
        <taxon>Bacillota</taxon>
        <taxon>Bacilli</taxon>
        <taxon>Lactobacillales</taxon>
        <taxon>Lactobacillaceae</taxon>
        <taxon>Lentilactobacillus</taxon>
    </lineage>
</organism>
<name>H1LKN2_9LACO</name>
<sequence length="537" mass="60689">MKTLNQLTILDVILDFVGEKMKITLLTTSDTHGFIEPTNYVDSGSDKPFGLQRDCTAINTYIQKHPDEKTIIIDNGDFLEGSPMAYYVAKMADQKDQESFISAYNQVGYQIGTIGNHEFDYGLNYLNFVMQHSNRQFVCANIVNNDNEPLLADPYTITDVAGIKVGFLGLTTTSTKKWKNVNDLNDFNLISELDACKRYIPELRKKADIVVVVYHGGFERDHTGNWNDINPGENRGYDILQHVDGIDAFISGHQHRKIASRLFNVPIIQPGSRGEFIGKISFNVSNKNHQITKSNSELISVSDSDPDDQIGQTISTLSTHLQSWLDKPLSTIKGSLMFDDPFKSRIEETAFIEFIQKIQMAKMGTDISATALYNNEAHGFENPITMRNIITNYVYPNTLVKSRITGADLRAALEVSAKYFDVKHGQVVVNEQFMFPKERFYNYDMYEGIDYTLNISKPVGSRVTELKYQGKDVVDDQILYVALNRYRASGGGHYPMFTRDKIVAASDTTISQVILEYLQKHPVVTATNNHNFKIISH</sequence>
<comment type="similarity">
    <text evidence="2">Belongs to the 5'-nucleotidase family.</text>
</comment>
<dbReference type="SUPFAM" id="SSF56300">
    <property type="entry name" value="Metallo-dependent phosphatases"/>
    <property type="match status" value="1"/>
</dbReference>
<dbReference type="Gene3D" id="3.60.21.10">
    <property type="match status" value="1"/>
</dbReference>
<feature type="domain" description="5'-Nucleotidase C-terminal" evidence="4">
    <location>
        <begin position="344"/>
        <end position="498"/>
    </location>
</feature>
<dbReference type="GO" id="GO:0030288">
    <property type="term" value="C:outer membrane-bounded periplasmic space"/>
    <property type="evidence" value="ECO:0007669"/>
    <property type="project" value="TreeGrafter"/>
</dbReference>
<dbReference type="GO" id="GO:0046872">
    <property type="term" value="F:metal ion binding"/>
    <property type="evidence" value="ECO:0007669"/>
    <property type="project" value="InterPro"/>
</dbReference>
<dbReference type="SUPFAM" id="SSF55816">
    <property type="entry name" value="5'-nucleotidase (syn. UDP-sugar hydrolase), C-terminal domain"/>
    <property type="match status" value="1"/>
</dbReference>
<dbReference type="InterPro" id="IPR008334">
    <property type="entry name" value="5'-Nucleotdase_C"/>
</dbReference>
<accession>H1LKN2</accession>
<gene>
    <name evidence="5" type="ORF">HMPREF9104_03186</name>
</gene>
<dbReference type="AlphaFoldDB" id="H1LKN2"/>
<dbReference type="STRING" id="797516.HMPREF9104_03186"/>
<keyword evidence="2" id="KW-0547">Nucleotide-binding</keyword>
<dbReference type="InterPro" id="IPR029052">
    <property type="entry name" value="Metallo-depent_PP-like"/>
</dbReference>